<dbReference type="Proteomes" id="UP001232001">
    <property type="component" value="Chromosome"/>
</dbReference>
<accession>A0ABY8L3Y3</accession>
<evidence type="ECO:0000313" key="2">
    <source>
        <dbReference type="EMBL" id="WGH76132.1"/>
    </source>
</evidence>
<dbReference type="Pfam" id="PF23343">
    <property type="entry name" value="REP_ORF2-G2P"/>
    <property type="match status" value="1"/>
</dbReference>
<feature type="domain" description="Replication-associated protein ORF2/G2P" evidence="1">
    <location>
        <begin position="88"/>
        <end position="209"/>
    </location>
</feature>
<reference evidence="2 3" key="1">
    <citation type="submission" date="2023-04" db="EMBL/GenBank/DDBJ databases">
        <title>Tenacibaculum tangerinum sp. nov., isolated from sea tidal flat of South Korea.</title>
        <authorList>
            <person name="Lee S.H."/>
            <person name="Kim J.-J."/>
        </authorList>
    </citation>
    <scope>NUCLEOTIDE SEQUENCE [LARGE SCALE GENOMIC DNA]</scope>
    <source>
        <strain evidence="2 3">GRR-S3-23</strain>
    </source>
</reference>
<gene>
    <name evidence="2" type="ORF">P8625_02900</name>
</gene>
<sequence length="352" mass="42040">MKQNAKTPYSEAIKHLTKKNSLDVIETIEFKHQLHQMTMAKRGKQIKDLGTLSQSQVKKCRKAVECMISTIIFSRDKNIHYKTQQYPAFVTLTLPSKQVHSDKVLRKAHTRYIENLQKTYGVKHYVWKAEAQKNGNIHFHLLVDRWIDWTVHRKLWNKQLDKLGYIDTFQKQYGHRNPNTIDVHSLKRDKKGRKLKNIGNYIIKYMTKREFGKRPILGKIWGCSNATKKLDYPRYAEGETHFYKIIDLINKYDFKQVVCDDFFAHWVGKSFEIISKRTRNLWKDVKECFQLQNGNIEPRTLMQKEYHRLTRQYTFKQNEKELVISSQEKNQKTPIEKQLSLYFPKYENGLFS</sequence>
<name>A0ABY8L3Y3_9FLAO</name>
<keyword evidence="3" id="KW-1185">Reference proteome</keyword>
<evidence type="ECO:0000259" key="1">
    <source>
        <dbReference type="Pfam" id="PF23343"/>
    </source>
</evidence>
<protein>
    <recommendedName>
        <fullName evidence="1">Replication-associated protein ORF2/G2P domain-containing protein</fullName>
    </recommendedName>
</protein>
<organism evidence="2 3">
    <name type="scientific">Tenacibaculum tangerinum</name>
    <dbReference type="NCBI Taxonomy" id="3038772"/>
    <lineage>
        <taxon>Bacteria</taxon>
        <taxon>Pseudomonadati</taxon>
        <taxon>Bacteroidota</taxon>
        <taxon>Flavobacteriia</taxon>
        <taxon>Flavobacteriales</taxon>
        <taxon>Flavobacteriaceae</taxon>
        <taxon>Tenacibaculum</taxon>
    </lineage>
</organism>
<evidence type="ECO:0000313" key="3">
    <source>
        <dbReference type="Proteomes" id="UP001232001"/>
    </source>
</evidence>
<proteinExistence type="predicted"/>
<dbReference type="EMBL" id="CP122539">
    <property type="protein sequence ID" value="WGH76132.1"/>
    <property type="molecule type" value="Genomic_DNA"/>
</dbReference>
<dbReference type="InterPro" id="IPR056906">
    <property type="entry name" value="ORF2/G2P_dom"/>
</dbReference>
<dbReference type="RefSeq" id="WP_279652002.1">
    <property type="nucleotide sequence ID" value="NZ_CP122539.1"/>
</dbReference>